<dbReference type="GO" id="GO:0006605">
    <property type="term" value="P:protein targeting"/>
    <property type="evidence" value="ECO:0007669"/>
    <property type="project" value="UniProtKB-UniRule"/>
</dbReference>
<protein>
    <recommendedName>
        <fullName evidence="9">Protein translocase subunit SecE</fullName>
    </recommendedName>
</protein>
<keyword evidence="5 9" id="KW-0653">Protein transport</keyword>
<dbReference type="HAMAP" id="MF_00422">
    <property type="entry name" value="SecE"/>
    <property type="match status" value="1"/>
</dbReference>
<feature type="transmembrane region" description="Helical" evidence="9">
    <location>
        <begin position="15"/>
        <end position="34"/>
    </location>
</feature>
<evidence type="ECO:0000256" key="4">
    <source>
        <dbReference type="ARBA" id="ARBA00022692"/>
    </source>
</evidence>
<keyword evidence="7 9" id="KW-0811">Translocation</keyword>
<dbReference type="PANTHER" id="PTHR33910">
    <property type="entry name" value="PROTEIN TRANSLOCASE SUBUNIT SECE"/>
    <property type="match status" value="1"/>
</dbReference>
<gene>
    <name evidence="9 11" type="primary">secE</name>
    <name evidence="10" type="ORF">CC99x_01046</name>
    <name evidence="11" type="ORF">CC99x_010865</name>
</gene>
<dbReference type="InterPro" id="IPR001901">
    <property type="entry name" value="Translocase_SecE/Sec61-g"/>
</dbReference>
<comment type="caution">
    <text evidence="9">Lacks conserved residue(s) required for the propagation of feature annotation.</text>
</comment>
<dbReference type="GO" id="GO:0065002">
    <property type="term" value="P:intracellular protein transmembrane transport"/>
    <property type="evidence" value="ECO:0007669"/>
    <property type="project" value="UniProtKB-UniRule"/>
</dbReference>
<dbReference type="EMBL" id="LKHV01000004">
    <property type="protein sequence ID" value="KRG19056.1"/>
    <property type="molecule type" value="Genomic_DNA"/>
</dbReference>
<reference evidence="10" key="1">
    <citation type="submission" date="2015-09" db="EMBL/GenBank/DDBJ databases">
        <title>Draft Genome Sequences of Two Novel Amoeba-resistant Intranuclear Bacteria, Candidatus Berkiella cookevillensis and Candidatus Berkiella aquae.</title>
        <authorList>
            <person name="Mehari Y.T."/>
            <person name="Arivett B.A."/>
            <person name="Farone A.L."/>
            <person name="Gunderson J.H."/>
            <person name="Farone M.B."/>
        </authorList>
    </citation>
    <scope>NUCLEOTIDE SEQUENCE [LARGE SCALE GENOMIC DNA]</scope>
    <source>
        <strain evidence="10">CC99</strain>
    </source>
</reference>
<comment type="subunit">
    <text evidence="9">Component of the Sec protein translocase complex. Heterotrimer consisting of SecY, SecE and SecG subunits. The heterotrimers can form oligomers, although 1 heterotrimer is thought to be able to translocate proteins. Interacts with the ribosome. Interacts with SecDF, and other proteins may be involved. Interacts with SecA.</text>
</comment>
<dbReference type="RefSeq" id="WP_057624168.1">
    <property type="nucleotide sequence ID" value="NZ_LKHV02000001.1"/>
</dbReference>
<keyword evidence="8 9" id="KW-0472">Membrane</keyword>
<keyword evidence="3 9" id="KW-1003">Cell membrane</keyword>
<keyword evidence="12" id="KW-1185">Reference proteome</keyword>
<keyword evidence="6 9" id="KW-1133">Transmembrane helix</keyword>
<organism evidence="10">
    <name type="scientific">Candidatus Berkiella cookevillensis</name>
    <dbReference type="NCBI Taxonomy" id="437022"/>
    <lineage>
        <taxon>Bacteria</taxon>
        <taxon>Pseudomonadati</taxon>
        <taxon>Pseudomonadota</taxon>
        <taxon>Gammaproteobacteria</taxon>
        <taxon>Candidatus Berkiellales</taxon>
        <taxon>Candidatus Berkiellaceae</taxon>
        <taxon>Candidatus Berkiella</taxon>
    </lineage>
</organism>
<evidence type="ECO:0000256" key="6">
    <source>
        <dbReference type="ARBA" id="ARBA00022989"/>
    </source>
</evidence>
<keyword evidence="4 9" id="KW-0812">Transmembrane</keyword>
<dbReference type="PROSITE" id="PS01067">
    <property type="entry name" value="SECE_SEC61G"/>
    <property type="match status" value="1"/>
</dbReference>
<dbReference type="InterPro" id="IPR038379">
    <property type="entry name" value="SecE_sf"/>
</dbReference>
<dbReference type="GO" id="GO:0009306">
    <property type="term" value="P:protein secretion"/>
    <property type="evidence" value="ECO:0007669"/>
    <property type="project" value="UniProtKB-UniRule"/>
</dbReference>
<dbReference type="InterPro" id="IPR005807">
    <property type="entry name" value="SecE_bac"/>
</dbReference>
<reference evidence="11" key="2">
    <citation type="journal article" date="2016" name="Genome Announc.">
        <title>Draft Genome Sequences of Two Novel Amoeba-Resistant Intranuclear Bacteria, 'Candidatus Berkiella cookevillensis' and 'Candidatus Berkiella aquae'.</title>
        <authorList>
            <person name="Mehari Y.T."/>
            <person name="Arivett B.A."/>
            <person name="Farone A.L."/>
            <person name="Gunderson J.H."/>
            <person name="Farone M.B."/>
        </authorList>
    </citation>
    <scope>NUCLEOTIDE SEQUENCE</scope>
    <source>
        <strain evidence="11">CC99</strain>
    </source>
</reference>
<dbReference type="PRINTS" id="PR01650">
    <property type="entry name" value="SECETRNLCASE"/>
</dbReference>
<evidence type="ECO:0000256" key="9">
    <source>
        <dbReference type="HAMAP-Rule" id="MF_00422"/>
    </source>
</evidence>
<feature type="transmembrane region" description="Helical" evidence="9">
    <location>
        <begin position="40"/>
        <end position="58"/>
    </location>
</feature>
<evidence type="ECO:0000256" key="8">
    <source>
        <dbReference type="ARBA" id="ARBA00023136"/>
    </source>
</evidence>
<evidence type="ECO:0000313" key="10">
    <source>
        <dbReference type="EMBL" id="KRG19056.1"/>
    </source>
</evidence>
<reference evidence="11" key="3">
    <citation type="submission" date="2021-06" db="EMBL/GenBank/DDBJ databases">
        <title>Genomic Description and Analysis of Intracellular Bacteria, Candidatus Berkiella cookevillensis and Candidatus Berkiella aquae.</title>
        <authorList>
            <person name="Kidane D.T."/>
            <person name="Mehari Y.T."/>
            <person name="Rice F.C."/>
            <person name="Arivett B.A."/>
            <person name="Farone A.L."/>
            <person name="Berk S.G."/>
            <person name="Farone M.B."/>
        </authorList>
    </citation>
    <scope>NUCLEOTIDE SEQUENCE</scope>
    <source>
        <strain evidence="11">CC99</strain>
    </source>
</reference>
<dbReference type="EMBL" id="LKHV02000001">
    <property type="protein sequence ID" value="MCS5709406.1"/>
    <property type="molecule type" value="Genomic_DNA"/>
</dbReference>
<evidence type="ECO:0000313" key="11">
    <source>
        <dbReference type="EMBL" id="MCS5709406.1"/>
    </source>
</evidence>
<keyword evidence="2 9" id="KW-0813">Transport</keyword>
<dbReference type="GO" id="GO:0043952">
    <property type="term" value="P:protein transport by the Sec complex"/>
    <property type="evidence" value="ECO:0007669"/>
    <property type="project" value="UniProtKB-UniRule"/>
</dbReference>
<dbReference type="PANTHER" id="PTHR33910:SF1">
    <property type="entry name" value="PROTEIN TRANSLOCASE SUBUNIT SECE"/>
    <property type="match status" value="1"/>
</dbReference>
<comment type="subcellular location">
    <subcellularLocation>
        <location evidence="1">Membrane</location>
    </subcellularLocation>
</comment>
<comment type="similarity">
    <text evidence="9">Belongs to the SecE/SEC61-gamma family.</text>
</comment>
<dbReference type="STRING" id="437022.CC99x_01046"/>
<dbReference type="NCBIfam" id="TIGR00964">
    <property type="entry name" value="secE_bact"/>
    <property type="match status" value="1"/>
</dbReference>
<dbReference type="Pfam" id="PF00584">
    <property type="entry name" value="SecE"/>
    <property type="match status" value="1"/>
</dbReference>
<comment type="function">
    <text evidence="9">Essential subunit of the Sec protein translocation channel SecYEG. Clamps together the 2 halves of SecY. May contact the channel plug during translocation.</text>
</comment>
<dbReference type="GO" id="GO:0005886">
    <property type="term" value="C:plasma membrane"/>
    <property type="evidence" value="ECO:0007669"/>
    <property type="project" value="UniProtKB-UniRule"/>
</dbReference>
<sequence length="126" mass="13902">MSHQTKTHGGSMDSFKWAVVVALIASGVIGNHHFSDQSVLIRLLVLLFVVAATCFVALRTSKGQKFWQFALEARAELRKVVWPNRQETIQTTLMVLAIVSIVGFLLWGIDALLLKLIALLTGYGAH</sequence>
<evidence type="ECO:0000256" key="2">
    <source>
        <dbReference type="ARBA" id="ARBA00022448"/>
    </source>
</evidence>
<feature type="transmembrane region" description="Helical" evidence="9">
    <location>
        <begin position="93"/>
        <end position="120"/>
    </location>
</feature>
<name>A0A0Q9YET5_9GAMM</name>
<dbReference type="Proteomes" id="UP000051494">
    <property type="component" value="Unassembled WGS sequence"/>
</dbReference>
<dbReference type="GO" id="GO:0008320">
    <property type="term" value="F:protein transmembrane transporter activity"/>
    <property type="evidence" value="ECO:0007669"/>
    <property type="project" value="UniProtKB-UniRule"/>
</dbReference>
<evidence type="ECO:0000256" key="7">
    <source>
        <dbReference type="ARBA" id="ARBA00023010"/>
    </source>
</evidence>
<dbReference type="AlphaFoldDB" id="A0A0Q9YET5"/>
<evidence type="ECO:0000313" key="12">
    <source>
        <dbReference type="Proteomes" id="UP000051494"/>
    </source>
</evidence>
<comment type="caution">
    <text evidence="10">The sequence shown here is derived from an EMBL/GenBank/DDBJ whole genome shotgun (WGS) entry which is preliminary data.</text>
</comment>
<accession>A0A0Q9YET5</accession>
<evidence type="ECO:0000256" key="1">
    <source>
        <dbReference type="ARBA" id="ARBA00004370"/>
    </source>
</evidence>
<dbReference type="OrthoDB" id="9806365at2"/>
<proteinExistence type="inferred from homology"/>
<dbReference type="NCBIfam" id="NF004372">
    <property type="entry name" value="PRK05740.1-2"/>
    <property type="match status" value="1"/>
</dbReference>
<dbReference type="Gene3D" id="1.20.5.1030">
    <property type="entry name" value="Preprotein translocase secy subunit"/>
    <property type="match status" value="1"/>
</dbReference>
<evidence type="ECO:0000256" key="5">
    <source>
        <dbReference type="ARBA" id="ARBA00022927"/>
    </source>
</evidence>
<evidence type="ECO:0000256" key="3">
    <source>
        <dbReference type="ARBA" id="ARBA00022475"/>
    </source>
</evidence>
<dbReference type="PATRIC" id="fig|1590042.3.peg.1066"/>